<dbReference type="Proteomes" id="UP001163603">
    <property type="component" value="Chromosome 6"/>
</dbReference>
<gene>
    <name evidence="1" type="ORF">Pint_22200</name>
</gene>
<evidence type="ECO:0000313" key="1">
    <source>
        <dbReference type="EMBL" id="KAJ0037270.1"/>
    </source>
</evidence>
<sequence>MYLVLYPSNCLKQIISIGKLKLRILFLTRICLDSLIEPFLHLLPLSMMQEQS</sequence>
<evidence type="ECO:0000313" key="2">
    <source>
        <dbReference type="Proteomes" id="UP001163603"/>
    </source>
</evidence>
<comment type="caution">
    <text evidence="1">The sequence shown here is derived from an EMBL/GenBank/DDBJ whole genome shotgun (WGS) entry which is preliminary data.</text>
</comment>
<organism evidence="1 2">
    <name type="scientific">Pistacia integerrima</name>
    <dbReference type="NCBI Taxonomy" id="434235"/>
    <lineage>
        <taxon>Eukaryota</taxon>
        <taxon>Viridiplantae</taxon>
        <taxon>Streptophyta</taxon>
        <taxon>Embryophyta</taxon>
        <taxon>Tracheophyta</taxon>
        <taxon>Spermatophyta</taxon>
        <taxon>Magnoliopsida</taxon>
        <taxon>eudicotyledons</taxon>
        <taxon>Gunneridae</taxon>
        <taxon>Pentapetalae</taxon>
        <taxon>rosids</taxon>
        <taxon>malvids</taxon>
        <taxon>Sapindales</taxon>
        <taxon>Anacardiaceae</taxon>
        <taxon>Pistacia</taxon>
    </lineage>
</organism>
<protein>
    <submittedName>
        <fullName evidence="1">Uncharacterized protein</fullName>
    </submittedName>
</protein>
<keyword evidence="2" id="KW-1185">Reference proteome</keyword>
<proteinExistence type="predicted"/>
<name>A0ACC0YIS9_9ROSI</name>
<dbReference type="EMBL" id="CM047741">
    <property type="protein sequence ID" value="KAJ0037270.1"/>
    <property type="molecule type" value="Genomic_DNA"/>
</dbReference>
<reference evidence="2" key="1">
    <citation type="journal article" date="2023" name="G3 (Bethesda)">
        <title>Genome assembly and association tests identify interacting loci associated with vigor, precocity, and sex in interspecific pistachio rootstocks.</title>
        <authorList>
            <person name="Palmer W."/>
            <person name="Jacygrad E."/>
            <person name="Sagayaradj S."/>
            <person name="Cavanaugh K."/>
            <person name="Han R."/>
            <person name="Bertier L."/>
            <person name="Beede B."/>
            <person name="Kafkas S."/>
            <person name="Golino D."/>
            <person name="Preece J."/>
            <person name="Michelmore R."/>
        </authorList>
    </citation>
    <scope>NUCLEOTIDE SEQUENCE [LARGE SCALE GENOMIC DNA]</scope>
</reference>
<accession>A0ACC0YIS9</accession>